<feature type="non-terminal residue" evidence="1">
    <location>
        <position position="1"/>
    </location>
</feature>
<protein>
    <submittedName>
        <fullName evidence="1">Uncharacterized protein</fullName>
    </submittedName>
</protein>
<proteinExistence type="predicted"/>
<accession>A0A9Q0GEH9</accession>
<reference evidence="1" key="1">
    <citation type="submission" date="2022-02" db="EMBL/GenBank/DDBJ databases">
        <authorList>
            <person name="Henning P.M."/>
            <person name="McCubbin A.G."/>
            <person name="Shore J.S."/>
        </authorList>
    </citation>
    <scope>NUCLEOTIDE SEQUENCE</scope>
    <source>
        <strain evidence="1">F60SS</strain>
        <tissue evidence="1">Leaves</tissue>
    </source>
</reference>
<organism evidence="1 2">
    <name type="scientific">Turnera subulata</name>
    <dbReference type="NCBI Taxonomy" id="218843"/>
    <lineage>
        <taxon>Eukaryota</taxon>
        <taxon>Viridiplantae</taxon>
        <taxon>Streptophyta</taxon>
        <taxon>Embryophyta</taxon>
        <taxon>Tracheophyta</taxon>
        <taxon>Spermatophyta</taxon>
        <taxon>Magnoliopsida</taxon>
        <taxon>eudicotyledons</taxon>
        <taxon>Gunneridae</taxon>
        <taxon>Pentapetalae</taxon>
        <taxon>rosids</taxon>
        <taxon>fabids</taxon>
        <taxon>Malpighiales</taxon>
        <taxon>Passifloraceae</taxon>
        <taxon>Turnera</taxon>
    </lineage>
</organism>
<gene>
    <name evidence="1" type="ORF">Tsubulata_017964</name>
</gene>
<dbReference type="AlphaFoldDB" id="A0A9Q0GEH9"/>
<dbReference type="EMBL" id="JAKUCV010000938">
    <property type="protein sequence ID" value="KAJ4848291.1"/>
    <property type="molecule type" value="Genomic_DNA"/>
</dbReference>
<name>A0A9Q0GEH9_9ROSI</name>
<comment type="caution">
    <text evidence="1">The sequence shown here is derived from an EMBL/GenBank/DDBJ whole genome shotgun (WGS) entry which is preliminary data.</text>
</comment>
<sequence>SVLCFCRILEILEFHCSKHRCFNCSAQKFEVSKSSKHRCFDSNIDVLAVRQFI</sequence>
<dbReference type="Proteomes" id="UP001141552">
    <property type="component" value="Unassembled WGS sequence"/>
</dbReference>
<evidence type="ECO:0000313" key="2">
    <source>
        <dbReference type="Proteomes" id="UP001141552"/>
    </source>
</evidence>
<evidence type="ECO:0000313" key="1">
    <source>
        <dbReference type="EMBL" id="KAJ4848291.1"/>
    </source>
</evidence>
<keyword evidence="2" id="KW-1185">Reference proteome</keyword>
<reference evidence="1" key="2">
    <citation type="journal article" date="2023" name="Plants (Basel)">
        <title>Annotation of the Turnera subulata (Passifloraceae) Draft Genome Reveals the S-Locus Evolved after the Divergence of Turneroideae from Passifloroideae in a Stepwise Manner.</title>
        <authorList>
            <person name="Henning P.M."/>
            <person name="Roalson E.H."/>
            <person name="Mir W."/>
            <person name="McCubbin A.G."/>
            <person name="Shore J.S."/>
        </authorList>
    </citation>
    <scope>NUCLEOTIDE SEQUENCE</scope>
    <source>
        <strain evidence="1">F60SS</strain>
    </source>
</reference>